<organism evidence="2 3">
    <name type="scientific">Aplosporella prunicola CBS 121167</name>
    <dbReference type="NCBI Taxonomy" id="1176127"/>
    <lineage>
        <taxon>Eukaryota</taxon>
        <taxon>Fungi</taxon>
        <taxon>Dikarya</taxon>
        <taxon>Ascomycota</taxon>
        <taxon>Pezizomycotina</taxon>
        <taxon>Dothideomycetes</taxon>
        <taxon>Dothideomycetes incertae sedis</taxon>
        <taxon>Botryosphaeriales</taxon>
        <taxon>Aplosporellaceae</taxon>
        <taxon>Aplosporella</taxon>
    </lineage>
</organism>
<feature type="region of interest" description="Disordered" evidence="1">
    <location>
        <begin position="1"/>
        <end position="28"/>
    </location>
</feature>
<name>A0A6A6BH71_9PEZI</name>
<sequence>MFLAGASANRHRRQQSRGTGGPPGPLGSLLTNRRLQDALGQHEDLLSLYDQVEQQLPGAPRLLPRHFDPMRVALWIQQTGLEEVNDADSAELLRQMNCDRAVAIMSDKKSGSADDDGDDDDDDDEEEEEEEEDGDDAEDLNIGGDDDDGNDDDNGNDNGNDERGCGEKKGKALSGDDGDDDEEDQKEQEEQEGEGDDDDVDLDTKVTNKIHSIIAEIDHLFPEAAIETNF</sequence>
<protein>
    <submittedName>
        <fullName evidence="2">Uncharacterized protein</fullName>
    </submittedName>
</protein>
<feature type="compositionally biased region" description="Basic and acidic residues" evidence="1">
    <location>
        <begin position="160"/>
        <end position="170"/>
    </location>
</feature>
<accession>A0A6A6BH71</accession>
<dbReference type="AlphaFoldDB" id="A0A6A6BH71"/>
<gene>
    <name evidence="2" type="ORF">K452DRAFT_317492</name>
</gene>
<dbReference type="Proteomes" id="UP000799438">
    <property type="component" value="Unassembled WGS sequence"/>
</dbReference>
<feature type="compositionally biased region" description="Acidic residues" evidence="1">
    <location>
        <begin position="176"/>
        <end position="201"/>
    </location>
</feature>
<feature type="compositionally biased region" description="Acidic residues" evidence="1">
    <location>
        <begin position="113"/>
        <end position="155"/>
    </location>
</feature>
<reference evidence="2" key="1">
    <citation type="journal article" date="2020" name="Stud. Mycol.">
        <title>101 Dothideomycetes genomes: a test case for predicting lifestyles and emergence of pathogens.</title>
        <authorList>
            <person name="Haridas S."/>
            <person name="Albert R."/>
            <person name="Binder M."/>
            <person name="Bloem J."/>
            <person name="Labutti K."/>
            <person name="Salamov A."/>
            <person name="Andreopoulos B."/>
            <person name="Baker S."/>
            <person name="Barry K."/>
            <person name="Bills G."/>
            <person name="Bluhm B."/>
            <person name="Cannon C."/>
            <person name="Castanera R."/>
            <person name="Culley D."/>
            <person name="Daum C."/>
            <person name="Ezra D."/>
            <person name="Gonzalez J."/>
            <person name="Henrissat B."/>
            <person name="Kuo A."/>
            <person name="Liang C."/>
            <person name="Lipzen A."/>
            <person name="Lutzoni F."/>
            <person name="Magnuson J."/>
            <person name="Mondo S."/>
            <person name="Nolan M."/>
            <person name="Ohm R."/>
            <person name="Pangilinan J."/>
            <person name="Park H.-J."/>
            <person name="Ramirez L."/>
            <person name="Alfaro M."/>
            <person name="Sun H."/>
            <person name="Tritt A."/>
            <person name="Yoshinaga Y."/>
            <person name="Zwiers L.-H."/>
            <person name="Turgeon B."/>
            <person name="Goodwin S."/>
            <person name="Spatafora J."/>
            <person name="Crous P."/>
            <person name="Grigoriev I."/>
        </authorList>
    </citation>
    <scope>NUCLEOTIDE SEQUENCE</scope>
    <source>
        <strain evidence="2">CBS 121167</strain>
    </source>
</reference>
<evidence type="ECO:0000313" key="2">
    <source>
        <dbReference type="EMBL" id="KAF2143326.1"/>
    </source>
</evidence>
<evidence type="ECO:0000313" key="3">
    <source>
        <dbReference type="Proteomes" id="UP000799438"/>
    </source>
</evidence>
<keyword evidence="3" id="KW-1185">Reference proteome</keyword>
<proteinExistence type="predicted"/>
<feature type="region of interest" description="Disordered" evidence="1">
    <location>
        <begin position="104"/>
        <end position="204"/>
    </location>
</feature>
<dbReference type="RefSeq" id="XP_033399038.1">
    <property type="nucleotide sequence ID" value="XM_033544068.1"/>
</dbReference>
<dbReference type="EMBL" id="ML995482">
    <property type="protein sequence ID" value="KAF2143326.1"/>
    <property type="molecule type" value="Genomic_DNA"/>
</dbReference>
<dbReference type="GeneID" id="54301564"/>
<evidence type="ECO:0000256" key="1">
    <source>
        <dbReference type="SAM" id="MobiDB-lite"/>
    </source>
</evidence>